<proteinExistence type="predicted"/>
<dbReference type="InterPro" id="IPR036188">
    <property type="entry name" value="FAD/NAD-bd_sf"/>
</dbReference>
<keyword evidence="9" id="KW-1185">Reference proteome</keyword>
<dbReference type="GO" id="GO:0016491">
    <property type="term" value="F:oxidoreductase activity"/>
    <property type="evidence" value="ECO:0007669"/>
    <property type="project" value="UniProtKB-KW"/>
</dbReference>
<evidence type="ECO:0000256" key="3">
    <source>
        <dbReference type="ARBA" id="ARBA00022827"/>
    </source>
</evidence>
<dbReference type="Proteomes" id="UP001321047">
    <property type="component" value="Unassembled WGS sequence"/>
</dbReference>
<evidence type="ECO:0000256" key="1">
    <source>
        <dbReference type="ARBA" id="ARBA00001974"/>
    </source>
</evidence>
<dbReference type="Gene3D" id="3.50.50.60">
    <property type="entry name" value="FAD/NAD(P)-binding domain"/>
    <property type="match status" value="2"/>
</dbReference>
<dbReference type="Gene3D" id="3.90.700.10">
    <property type="entry name" value="Succinate dehydrogenase/fumarate reductase flavoprotein, catalytic domain"/>
    <property type="match status" value="1"/>
</dbReference>
<comment type="cofactor">
    <cofactor evidence="1">
        <name>FAD</name>
        <dbReference type="ChEBI" id="CHEBI:57692"/>
    </cofactor>
</comment>
<dbReference type="PANTHER" id="PTHR43400">
    <property type="entry name" value="FUMARATE REDUCTASE"/>
    <property type="match status" value="1"/>
</dbReference>
<reference evidence="8 9" key="1">
    <citation type="submission" date="2022-09" db="EMBL/GenBank/DDBJ databases">
        <title>Enrichment on poylsaccharides allowed isolation of novel metabolic and taxonomic groups of Haloarchaea.</title>
        <authorList>
            <person name="Sorokin D.Y."/>
            <person name="Elcheninov A.G."/>
            <person name="Khizhniak T.V."/>
            <person name="Kolganova T.V."/>
            <person name="Kublanov I.V."/>
        </authorList>
    </citation>
    <scope>NUCLEOTIDE SEQUENCE [LARGE SCALE GENOMIC DNA]</scope>
    <source>
        <strain evidence="8 9">AArc-curdl1</strain>
    </source>
</reference>
<gene>
    <name evidence="8" type="ORF">OB919_14055</name>
</gene>
<dbReference type="AlphaFoldDB" id="A0AAP3E7N5"/>
<feature type="domain" description="FAD-dependent oxidoreductase 2 FAD-binding" evidence="7">
    <location>
        <begin position="9"/>
        <end position="512"/>
    </location>
</feature>
<evidence type="ECO:0000256" key="5">
    <source>
        <dbReference type="SAM" id="Coils"/>
    </source>
</evidence>
<comment type="caution">
    <text evidence="8">The sequence shown here is derived from an EMBL/GenBank/DDBJ whole genome shotgun (WGS) entry which is preliminary data.</text>
</comment>
<sequence>MTASSESSDLIVVGSGVGGVATAATAAANGASVTILEKGAVIGGSSGLSGAQLWIAGNDHMRDLGHEDSIEEAVDYLTHLAGDHYADEAAARRYVERAPEAVAYFEAELGLEVQCIRGMPDYHSEGPGGKDEGRYLEPRPLDRDEIPAELPNSPHLPGGATNDELLTWGGAFTAQEWDWDTITRRREEGVATMGTALIGYFLRSAVENGAVVHTETTVTDLVVEGSEVVGVEYEREGETGTMTATEGIVLNTGAYDWNASLIESFEGTPAEYVASAAVPTATGDGHTMAALEGAKLGVYPPVGSAKGFFVAVPGREFLEAPLYRYCYNVGLPHAIAVNAHGERFCDESFYPKQAASLYDPTGEYEDFPPYMIFDEQYRQKYPLGSTLPGKEYPNEFLAAEADDLEGLAHQLEMDAETLTATVERFNGHAERGEDPDFGRGENAWGHVWGGDPGHDPNPNLGPLTEPPYYAVRLYVGLSSMGNVGLITDRNARVLDWNDDPLEGLYAVGSVCAPVEWGVGYQSGLQNGRAMTDGYLAALDIVDDE</sequence>
<dbReference type="Pfam" id="PF00890">
    <property type="entry name" value="FAD_binding_2"/>
    <property type="match status" value="1"/>
</dbReference>
<evidence type="ECO:0000313" key="8">
    <source>
        <dbReference type="EMBL" id="MCU4753085.1"/>
    </source>
</evidence>
<name>A0AAP3E7N5_9EURY</name>
<keyword evidence="4" id="KW-0560">Oxidoreductase</keyword>
<feature type="region of interest" description="Disordered" evidence="6">
    <location>
        <begin position="143"/>
        <end position="162"/>
    </location>
</feature>
<keyword evidence="5" id="KW-0175">Coiled coil</keyword>
<organism evidence="8 9">
    <name type="scientific">Natronosalvus hydrolyticus</name>
    <dbReference type="NCBI Taxonomy" id="2979988"/>
    <lineage>
        <taxon>Archaea</taxon>
        <taxon>Methanobacteriati</taxon>
        <taxon>Methanobacteriota</taxon>
        <taxon>Stenosarchaea group</taxon>
        <taxon>Halobacteria</taxon>
        <taxon>Halobacteriales</taxon>
        <taxon>Natrialbaceae</taxon>
        <taxon>Natronosalvus</taxon>
    </lineage>
</organism>
<dbReference type="EMBL" id="JAOPJZ010000013">
    <property type="protein sequence ID" value="MCU4753085.1"/>
    <property type="molecule type" value="Genomic_DNA"/>
</dbReference>
<dbReference type="RefSeq" id="WP_342809410.1">
    <property type="nucleotide sequence ID" value="NZ_JAOPJZ010000013.1"/>
</dbReference>
<dbReference type="GO" id="GO:0008202">
    <property type="term" value="P:steroid metabolic process"/>
    <property type="evidence" value="ECO:0007669"/>
    <property type="project" value="UniProtKB-ARBA"/>
</dbReference>
<evidence type="ECO:0000259" key="7">
    <source>
        <dbReference type="Pfam" id="PF00890"/>
    </source>
</evidence>
<evidence type="ECO:0000256" key="4">
    <source>
        <dbReference type="ARBA" id="ARBA00023002"/>
    </source>
</evidence>
<dbReference type="InterPro" id="IPR027477">
    <property type="entry name" value="Succ_DH/fumarate_Rdtase_cat_sf"/>
</dbReference>
<evidence type="ECO:0000256" key="2">
    <source>
        <dbReference type="ARBA" id="ARBA00022630"/>
    </source>
</evidence>
<evidence type="ECO:0000313" key="9">
    <source>
        <dbReference type="Proteomes" id="UP001321047"/>
    </source>
</evidence>
<accession>A0AAP3E7N5</accession>
<keyword evidence="2" id="KW-0285">Flavoprotein</keyword>
<evidence type="ECO:0000256" key="6">
    <source>
        <dbReference type="SAM" id="MobiDB-lite"/>
    </source>
</evidence>
<dbReference type="SUPFAM" id="SSF56425">
    <property type="entry name" value="Succinate dehydrogenase/fumarate reductase flavoprotein, catalytic domain"/>
    <property type="match status" value="1"/>
</dbReference>
<keyword evidence="3" id="KW-0274">FAD</keyword>
<dbReference type="InterPro" id="IPR050315">
    <property type="entry name" value="FAD-oxidoreductase_2"/>
</dbReference>
<dbReference type="PANTHER" id="PTHR43400:SF10">
    <property type="entry name" value="3-OXOSTEROID 1-DEHYDROGENASE"/>
    <property type="match status" value="1"/>
</dbReference>
<protein>
    <submittedName>
        <fullName evidence="8">FAD-dependent oxidoreductase</fullName>
    </submittedName>
</protein>
<dbReference type="SUPFAM" id="SSF51905">
    <property type="entry name" value="FAD/NAD(P)-binding domain"/>
    <property type="match status" value="1"/>
</dbReference>
<feature type="coiled-coil region" evidence="5">
    <location>
        <begin position="394"/>
        <end position="421"/>
    </location>
</feature>
<dbReference type="InterPro" id="IPR003953">
    <property type="entry name" value="FAD-dep_OxRdtase_2_FAD-bd"/>
</dbReference>